<dbReference type="OMA" id="ENCVISY"/>
<gene>
    <name evidence="3" type="primary">8238143</name>
    <name evidence="2" type="ORF">Phum_PHUM104300</name>
</gene>
<dbReference type="RefSeq" id="XP_002424020.1">
    <property type="nucleotide sequence ID" value="XM_002423975.1"/>
</dbReference>
<name>E0VD26_PEDHC</name>
<evidence type="ECO:0000259" key="1">
    <source>
        <dbReference type="Pfam" id="PF13843"/>
    </source>
</evidence>
<evidence type="ECO:0000313" key="4">
    <source>
        <dbReference type="Proteomes" id="UP000009046"/>
    </source>
</evidence>
<dbReference type="CTD" id="8238143"/>
<organism>
    <name type="scientific">Pediculus humanus subsp. corporis</name>
    <name type="common">Body louse</name>
    <dbReference type="NCBI Taxonomy" id="121224"/>
    <lineage>
        <taxon>Eukaryota</taxon>
        <taxon>Metazoa</taxon>
        <taxon>Ecdysozoa</taxon>
        <taxon>Arthropoda</taxon>
        <taxon>Hexapoda</taxon>
        <taxon>Insecta</taxon>
        <taxon>Pterygota</taxon>
        <taxon>Neoptera</taxon>
        <taxon>Paraneoptera</taxon>
        <taxon>Psocodea</taxon>
        <taxon>Troctomorpha</taxon>
        <taxon>Phthiraptera</taxon>
        <taxon>Anoplura</taxon>
        <taxon>Pediculidae</taxon>
        <taxon>Pediculus</taxon>
    </lineage>
</organism>
<dbReference type="InParanoid" id="E0VD26"/>
<dbReference type="InterPro" id="IPR029526">
    <property type="entry name" value="PGBD"/>
</dbReference>
<dbReference type="KEGG" id="phu:Phum_PHUM104300"/>
<evidence type="ECO:0000313" key="2">
    <source>
        <dbReference type="EMBL" id="EEB11282.1"/>
    </source>
</evidence>
<dbReference type="HOGENOM" id="CLU_2592629_0_0_1"/>
<reference evidence="2" key="2">
    <citation type="submission" date="2007-04" db="EMBL/GenBank/DDBJ databases">
        <title>The genome of the human body louse.</title>
        <authorList>
            <consortium name="The Human Body Louse Genome Consortium"/>
            <person name="Kirkness E."/>
            <person name="Walenz B."/>
            <person name="Hass B."/>
            <person name="Bruggner R."/>
            <person name="Strausberg R."/>
        </authorList>
    </citation>
    <scope>NUCLEOTIDE SEQUENCE</scope>
    <source>
        <strain evidence="2">USDA</strain>
    </source>
</reference>
<dbReference type="VEuPathDB" id="VectorBase:PHUM104300"/>
<dbReference type="STRING" id="121224.E0VD26"/>
<protein>
    <recommendedName>
        <fullName evidence="1">PiggyBac transposable element-derived protein domain-containing protein</fullName>
    </recommendedName>
</protein>
<dbReference type="AlphaFoldDB" id="E0VD26"/>
<accession>E0VD26</accession>
<dbReference type="Pfam" id="PF13843">
    <property type="entry name" value="DDE_Tnp_1_7"/>
    <property type="match status" value="1"/>
</dbReference>
<reference evidence="3" key="3">
    <citation type="submission" date="2021-02" db="UniProtKB">
        <authorList>
            <consortium name="EnsemblMetazoa"/>
        </authorList>
    </citation>
    <scope>IDENTIFICATION</scope>
    <source>
        <strain evidence="3">USDA</strain>
    </source>
</reference>
<dbReference type="Proteomes" id="UP000009046">
    <property type="component" value="Unassembled WGS sequence"/>
</dbReference>
<dbReference type="GeneID" id="8238143"/>
<dbReference type="EMBL" id="DS235070">
    <property type="protein sequence ID" value="EEB11282.1"/>
    <property type="molecule type" value="Genomic_DNA"/>
</dbReference>
<proteinExistence type="predicted"/>
<sequence>MRQKLGYLIHFDKKSERSQSLQIKKFAMISTMLNQLSENSQCCYKPEVFIPVDEELQPSKTGFRVTHYMPNKPDKFGIKF</sequence>
<feature type="domain" description="PiggyBac transposable element-derived protein" evidence="1">
    <location>
        <begin position="9"/>
        <end position="80"/>
    </location>
</feature>
<dbReference type="OrthoDB" id="8123139at2759"/>
<dbReference type="EnsemblMetazoa" id="PHUM104300-RA">
    <property type="protein sequence ID" value="PHUM104300-PA"/>
    <property type="gene ID" value="PHUM104300"/>
</dbReference>
<reference evidence="2" key="1">
    <citation type="submission" date="2007-04" db="EMBL/GenBank/DDBJ databases">
        <title>Annotation of Pediculus humanus corporis strain USDA.</title>
        <authorList>
            <person name="Kirkness E."/>
            <person name="Hannick L."/>
            <person name="Hass B."/>
            <person name="Bruggner R."/>
            <person name="Lawson D."/>
            <person name="Bidwell S."/>
            <person name="Joardar V."/>
            <person name="Caler E."/>
            <person name="Walenz B."/>
            <person name="Inman J."/>
            <person name="Schobel S."/>
            <person name="Galinsky K."/>
            <person name="Amedeo P."/>
            <person name="Strausberg R."/>
        </authorList>
    </citation>
    <scope>NUCLEOTIDE SEQUENCE</scope>
    <source>
        <strain evidence="2">USDA</strain>
    </source>
</reference>
<keyword evidence="4" id="KW-1185">Reference proteome</keyword>
<evidence type="ECO:0000313" key="3">
    <source>
        <dbReference type="EnsemblMetazoa" id="PHUM104300-PA"/>
    </source>
</evidence>
<dbReference type="EMBL" id="AAZO01001240">
    <property type="status" value="NOT_ANNOTATED_CDS"/>
    <property type="molecule type" value="Genomic_DNA"/>
</dbReference>